<dbReference type="AlphaFoldDB" id="A0AAD9Q7S1"/>
<feature type="domain" description="C-type lectin" evidence="2">
    <location>
        <begin position="36"/>
        <end position="158"/>
    </location>
</feature>
<name>A0AAD9Q7S1_ACRCE</name>
<dbReference type="Proteomes" id="UP001249851">
    <property type="component" value="Unassembled WGS sequence"/>
</dbReference>
<dbReference type="Gene3D" id="3.10.100.10">
    <property type="entry name" value="Mannose-Binding Protein A, subunit A"/>
    <property type="match status" value="1"/>
</dbReference>
<dbReference type="Pfam" id="PF00059">
    <property type="entry name" value="Lectin_C"/>
    <property type="match status" value="1"/>
</dbReference>
<dbReference type="SMART" id="SM00034">
    <property type="entry name" value="CLECT"/>
    <property type="match status" value="1"/>
</dbReference>
<gene>
    <name evidence="3" type="ORF">P5673_021565</name>
</gene>
<dbReference type="CDD" id="cd00037">
    <property type="entry name" value="CLECT"/>
    <property type="match status" value="1"/>
</dbReference>
<reference evidence="3" key="1">
    <citation type="journal article" date="2023" name="G3 (Bethesda)">
        <title>Whole genome assembly and annotation of the endangered Caribbean coral Acropora cervicornis.</title>
        <authorList>
            <person name="Selwyn J.D."/>
            <person name="Vollmer S.V."/>
        </authorList>
    </citation>
    <scope>NUCLEOTIDE SEQUENCE</scope>
    <source>
        <strain evidence="3">K2</strain>
    </source>
</reference>
<comment type="caution">
    <text evidence="3">The sequence shown here is derived from an EMBL/GenBank/DDBJ whole genome shotgun (WGS) entry which is preliminary data.</text>
</comment>
<accession>A0AAD9Q7S1</accession>
<feature type="chain" id="PRO_5041942585" evidence="1">
    <location>
        <begin position="25"/>
        <end position="167"/>
    </location>
</feature>
<dbReference type="InterPro" id="IPR016186">
    <property type="entry name" value="C-type_lectin-like/link_sf"/>
</dbReference>
<dbReference type="EMBL" id="JARQWQ010000056">
    <property type="protein sequence ID" value="KAK2556342.1"/>
    <property type="molecule type" value="Genomic_DNA"/>
</dbReference>
<evidence type="ECO:0000313" key="4">
    <source>
        <dbReference type="Proteomes" id="UP001249851"/>
    </source>
</evidence>
<dbReference type="PANTHER" id="PTHR22803">
    <property type="entry name" value="MANNOSE, PHOSPHOLIPASE, LECTIN RECEPTOR RELATED"/>
    <property type="match status" value="1"/>
</dbReference>
<dbReference type="InterPro" id="IPR050111">
    <property type="entry name" value="C-type_lectin/snaclec_domain"/>
</dbReference>
<organism evidence="3 4">
    <name type="scientific">Acropora cervicornis</name>
    <name type="common">Staghorn coral</name>
    <dbReference type="NCBI Taxonomy" id="6130"/>
    <lineage>
        <taxon>Eukaryota</taxon>
        <taxon>Metazoa</taxon>
        <taxon>Cnidaria</taxon>
        <taxon>Anthozoa</taxon>
        <taxon>Hexacorallia</taxon>
        <taxon>Scleractinia</taxon>
        <taxon>Astrocoeniina</taxon>
        <taxon>Acroporidae</taxon>
        <taxon>Acropora</taxon>
    </lineage>
</organism>
<proteinExistence type="predicted"/>
<sequence length="167" mass="18597">MDTFNLLVIFKQLFLLILLSLAHADKHLCPVGSAVHKQSCYFIKKTSTSSWSAARSVCQSLGADLVVIKSQEENQLVYNMAKNGGSGITWIGIERNTSDKKFYWTDGSPATRSNDYYTNWHHANPGNTENCGEMFMSGDNTAVQKWNDRPCSTQTSFVLCQISNSKG</sequence>
<feature type="signal peptide" evidence="1">
    <location>
        <begin position="1"/>
        <end position="24"/>
    </location>
</feature>
<protein>
    <submittedName>
        <fullName evidence="3">CD209 antigen-like protein A</fullName>
    </submittedName>
</protein>
<dbReference type="SUPFAM" id="SSF56436">
    <property type="entry name" value="C-type lectin-like"/>
    <property type="match status" value="1"/>
</dbReference>
<evidence type="ECO:0000259" key="2">
    <source>
        <dbReference type="PROSITE" id="PS50041"/>
    </source>
</evidence>
<dbReference type="InterPro" id="IPR001304">
    <property type="entry name" value="C-type_lectin-like"/>
</dbReference>
<dbReference type="InterPro" id="IPR016187">
    <property type="entry name" value="CTDL_fold"/>
</dbReference>
<keyword evidence="4" id="KW-1185">Reference proteome</keyword>
<evidence type="ECO:0000256" key="1">
    <source>
        <dbReference type="SAM" id="SignalP"/>
    </source>
</evidence>
<keyword evidence="1" id="KW-0732">Signal</keyword>
<reference evidence="3" key="2">
    <citation type="journal article" date="2023" name="Science">
        <title>Genomic signatures of disease resistance in endangered staghorn corals.</title>
        <authorList>
            <person name="Vollmer S.V."/>
            <person name="Selwyn J.D."/>
            <person name="Despard B.A."/>
            <person name="Roesel C.L."/>
        </authorList>
    </citation>
    <scope>NUCLEOTIDE SEQUENCE</scope>
    <source>
        <strain evidence="3">K2</strain>
    </source>
</reference>
<dbReference type="PROSITE" id="PS50041">
    <property type="entry name" value="C_TYPE_LECTIN_2"/>
    <property type="match status" value="1"/>
</dbReference>
<evidence type="ECO:0000313" key="3">
    <source>
        <dbReference type="EMBL" id="KAK2556342.1"/>
    </source>
</evidence>